<keyword evidence="1" id="KW-1133">Transmembrane helix</keyword>
<feature type="transmembrane region" description="Helical" evidence="1">
    <location>
        <begin position="69"/>
        <end position="86"/>
    </location>
</feature>
<reference evidence="2 3" key="1">
    <citation type="submission" date="2022-09" db="EMBL/GenBank/DDBJ databases">
        <title>Enrichment on poylsaccharides allowed isolation of novel metabolic and taxonomic groups of Haloarchaea.</title>
        <authorList>
            <person name="Sorokin D.Y."/>
            <person name="Elcheninov A.G."/>
            <person name="Khizhniak T.V."/>
            <person name="Kolganova T.V."/>
            <person name="Kublanov I.V."/>
        </authorList>
    </citation>
    <scope>NUCLEOTIDE SEQUENCE [LARGE SCALE GENOMIC DNA]</scope>
    <source>
        <strain evidence="2 3">AArc-m2/3/4</strain>
    </source>
</reference>
<evidence type="ECO:0000313" key="2">
    <source>
        <dbReference type="EMBL" id="MCU4973523.1"/>
    </source>
</evidence>
<organism evidence="2 3">
    <name type="scientific">Natronoglomus mannanivorans</name>
    <dbReference type="NCBI Taxonomy" id="2979990"/>
    <lineage>
        <taxon>Archaea</taxon>
        <taxon>Methanobacteriati</taxon>
        <taxon>Methanobacteriota</taxon>
        <taxon>Stenosarchaea group</taxon>
        <taxon>Halobacteria</taxon>
        <taxon>Halobacteriales</taxon>
        <taxon>Natrialbaceae</taxon>
        <taxon>Natronoglomus</taxon>
    </lineage>
</organism>
<evidence type="ECO:0000313" key="3">
    <source>
        <dbReference type="Proteomes" id="UP001320972"/>
    </source>
</evidence>
<accession>A0ABT2QF11</accession>
<dbReference type="InterPro" id="IPR055941">
    <property type="entry name" value="DUF7519"/>
</dbReference>
<dbReference type="RefSeq" id="WP_338007999.1">
    <property type="nucleotide sequence ID" value="NZ_JAOPKB010000006.1"/>
</dbReference>
<feature type="transmembrane region" description="Helical" evidence="1">
    <location>
        <begin position="158"/>
        <end position="175"/>
    </location>
</feature>
<proteinExistence type="predicted"/>
<sequence>MSTQTPTQNLEAVDVDHSPTRVSSLAAVAAALIAALTSAPFAVLAVPLGFGGLAILASGLFGEPSRARVTLGAAGLFLSVLVAGGFGTPAEVLLISMIGTLLAWDLGQHAIGLGEQVGSHSKTQRNEIVHASLSAMVAAISAAIGYLVFATAGGGRPVSALILLLVAVVFFAWALRT</sequence>
<keyword evidence="1" id="KW-0472">Membrane</keyword>
<name>A0ABT2QF11_9EURY</name>
<dbReference type="Proteomes" id="UP001320972">
    <property type="component" value="Unassembled WGS sequence"/>
</dbReference>
<feature type="transmembrane region" description="Helical" evidence="1">
    <location>
        <begin position="25"/>
        <end position="57"/>
    </location>
</feature>
<evidence type="ECO:0000256" key="1">
    <source>
        <dbReference type="SAM" id="Phobius"/>
    </source>
</evidence>
<keyword evidence="3" id="KW-1185">Reference proteome</keyword>
<gene>
    <name evidence="2" type="ORF">OB955_12325</name>
</gene>
<keyword evidence="1" id="KW-0812">Transmembrane</keyword>
<dbReference type="Pfam" id="PF24363">
    <property type="entry name" value="DUF7519"/>
    <property type="match status" value="1"/>
</dbReference>
<comment type="caution">
    <text evidence="2">The sequence shown here is derived from an EMBL/GenBank/DDBJ whole genome shotgun (WGS) entry which is preliminary data.</text>
</comment>
<dbReference type="EMBL" id="JAOPKB010000006">
    <property type="protein sequence ID" value="MCU4973523.1"/>
    <property type="molecule type" value="Genomic_DNA"/>
</dbReference>
<feature type="transmembrane region" description="Helical" evidence="1">
    <location>
        <begin position="128"/>
        <end position="152"/>
    </location>
</feature>
<protein>
    <submittedName>
        <fullName evidence="2">Uncharacterized protein</fullName>
    </submittedName>
</protein>